<evidence type="ECO:0000313" key="4">
    <source>
        <dbReference type="EMBL" id="MDP1519982.1"/>
    </source>
</evidence>
<protein>
    <submittedName>
        <fullName evidence="4">Thioredoxin family protein</fullName>
    </submittedName>
</protein>
<feature type="active site" description="Nucleophile" evidence="1">
    <location>
        <position position="10"/>
    </location>
</feature>
<reference evidence="4" key="2">
    <citation type="submission" date="2023-08" db="EMBL/GenBank/DDBJ databases">
        <authorList>
            <person name="Luo J."/>
        </authorList>
    </citation>
    <scope>NUCLEOTIDE SEQUENCE</scope>
    <source>
        <strain evidence="4">DSM 25064</strain>
    </source>
</reference>
<proteinExistence type="predicted"/>
<evidence type="ECO:0000256" key="2">
    <source>
        <dbReference type="PIRSR" id="PIRSR037031-51"/>
    </source>
</evidence>
<comment type="caution">
    <text evidence="4">The sequence shown here is derived from an EMBL/GenBank/DDBJ whole genome shotgun (WGS) entry which is preliminary data.</text>
</comment>
<organism evidence="4 5">
    <name type="scientific">Porticoccus litoralis</name>
    <dbReference type="NCBI Taxonomy" id="434086"/>
    <lineage>
        <taxon>Bacteria</taxon>
        <taxon>Pseudomonadati</taxon>
        <taxon>Pseudomonadota</taxon>
        <taxon>Gammaproteobacteria</taxon>
        <taxon>Cellvibrionales</taxon>
        <taxon>Porticoccaceae</taxon>
        <taxon>Porticoccus</taxon>
    </lineage>
</organism>
<dbReference type="PANTHER" id="PTHR36450:SF1">
    <property type="entry name" value="THIOREDOXIN"/>
    <property type="match status" value="1"/>
</dbReference>
<dbReference type="SUPFAM" id="SSF52833">
    <property type="entry name" value="Thioredoxin-like"/>
    <property type="match status" value="1"/>
</dbReference>
<feature type="active site" description="Nucleophile" evidence="1">
    <location>
        <position position="13"/>
    </location>
</feature>
<dbReference type="InterPro" id="IPR012336">
    <property type="entry name" value="Thioredoxin-like_fold"/>
</dbReference>
<dbReference type="NCBIfam" id="TIGR00412">
    <property type="entry name" value="redox_disulf_2"/>
    <property type="match status" value="1"/>
</dbReference>
<reference evidence="4" key="1">
    <citation type="journal article" date="2010" name="Int. J. Syst. Evol. Microbiol.">
        <title>Porticoccus litoralis gen. nov., sp. nov., a gammaproteobacterium isolated from the Yellow Sea.</title>
        <authorList>
            <person name="Oh H.M."/>
            <person name="Kim H."/>
            <person name="Kim K.M."/>
            <person name="Min G.S."/>
            <person name="Cho J.C."/>
        </authorList>
    </citation>
    <scope>NUCLEOTIDE SEQUENCE</scope>
    <source>
        <strain evidence="4">DSM 25064</strain>
    </source>
</reference>
<dbReference type="Gene3D" id="3.40.30.10">
    <property type="entry name" value="Glutaredoxin"/>
    <property type="match status" value="1"/>
</dbReference>
<keyword evidence="5" id="KW-1185">Reference proteome</keyword>
<dbReference type="PIRSF" id="PIRSF037031">
    <property type="entry name" value="Redox_disulphide_2"/>
    <property type="match status" value="1"/>
</dbReference>
<sequence length="79" mass="8621">MRLTIYGKGCSKCEKLQEYTEFAAQALGLDYELEKVTDMNQIIDAGVMHTPALAVDGEIVLEGRIGSINQITELLTSAT</sequence>
<keyword evidence="2" id="KW-1015">Disulfide bond</keyword>
<feature type="disulfide bond" description="Redox-active" evidence="2">
    <location>
        <begin position="10"/>
        <end position="13"/>
    </location>
</feature>
<dbReference type="PANTHER" id="PTHR36450">
    <property type="entry name" value="THIOREDOXIN"/>
    <property type="match status" value="1"/>
</dbReference>
<gene>
    <name evidence="4" type="ORF">Q8A57_03280</name>
</gene>
<evidence type="ECO:0000256" key="1">
    <source>
        <dbReference type="PIRSR" id="PIRSR037031-50"/>
    </source>
</evidence>
<keyword evidence="2" id="KW-0676">Redox-active center</keyword>
<evidence type="ECO:0000313" key="5">
    <source>
        <dbReference type="Proteomes" id="UP001178354"/>
    </source>
</evidence>
<name>A0AAW8B247_9GAMM</name>
<dbReference type="Proteomes" id="UP001178354">
    <property type="component" value="Unassembled WGS sequence"/>
</dbReference>
<dbReference type="InterPro" id="IPR036249">
    <property type="entry name" value="Thioredoxin-like_sf"/>
</dbReference>
<dbReference type="AlphaFoldDB" id="A0AAW8B247"/>
<dbReference type="Pfam" id="PF13192">
    <property type="entry name" value="Thioredoxin_3"/>
    <property type="match status" value="1"/>
</dbReference>
<evidence type="ECO:0000259" key="3">
    <source>
        <dbReference type="Pfam" id="PF13192"/>
    </source>
</evidence>
<accession>A0AAW8B247</accession>
<dbReference type="RefSeq" id="WP_305169494.1">
    <property type="nucleotide sequence ID" value="NZ_JAUUUU010000001.1"/>
</dbReference>
<feature type="domain" description="Thioredoxin-like fold" evidence="3">
    <location>
        <begin position="1"/>
        <end position="75"/>
    </location>
</feature>
<dbReference type="InterPro" id="IPR005243">
    <property type="entry name" value="THIRX-like_proc"/>
</dbReference>
<dbReference type="EMBL" id="JAUUUU010000001">
    <property type="protein sequence ID" value="MDP1519982.1"/>
    <property type="molecule type" value="Genomic_DNA"/>
</dbReference>